<dbReference type="InterPro" id="IPR002504">
    <property type="entry name" value="NADK"/>
</dbReference>
<keyword evidence="2 8" id="KW-0547">Nucleotide-binding</keyword>
<comment type="cofactor">
    <cofactor evidence="8">
        <name>a divalent metal cation</name>
        <dbReference type="ChEBI" id="CHEBI:60240"/>
    </cofactor>
</comment>
<dbReference type="Gene3D" id="3.40.50.10330">
    <property type="entry name" value="Probable inorganic polyphosphate/atp-NAD kinase, domain 1"/>
    <property type="match status" value="1"/>
</dbReference>
<evidence type="ECO:0000256" key="7">
    <source>
        <dbReference type="ARBA" id="ARBA00047925"/>
    </source>
</evidence>
<keyword evidence="3 8" id="KW-0418">Kinase</keyword>
<evidence type="ECO:0000256" key="2">
    <source>
        <dbReference type="ARBA" id="ARBA00022741"/>
    </source>
</evidence>
<keyword evidence="1 8" id="KW-0808">Transferase</keyword>
<evidence type="ECO:0000256" key="5">
    <source>
        <dbReference type="ARBA" id="ARBA00022857"/>
    </source>
</evidence>
<dbReference type="GO" id="GO:0005524">
    <property type="term" value="F:ATP binding"/>
    <property type="evidence" value="ECO:0007669"/>
    <property type="project" value="UniProtKB-KW"/>
</dbReference>
<feature type="binding site" evidence="8">
    <location>
        <position position="184"/>
    </location>
    <ligand>
        <name>NAD(+)</name>
        <dbReference type="ChEBI" id="CHEBI:57540"/>
    </ligand>
</feature>
<dbReference type="InterPro" id="IPR016064">
    <property type="entry name" value="NAD/diacylglycerol_kinase_sf"/>
</dbReference>
<reference evidence="9 10" key="1">
    <citation type="submission" date="2018-03" db="EMBL/GenBank/DDBJ databases">
        <authorList>
            <person name="Gulvik C.A."/>
        </authorList>
    </citation>
    <scope>NUCLEOTIDE SEQUENCE [LARGE SCALE GENOMIC DNA]</scope>
    <source>
        <strain evidence="9 10">JCM 31581</strain>
    </source>
</reference>
<dbReference type="EMBL" id="PXZH01000001">
    <property type="protein sequence ID" value="RST90363.1"/>
    <property type="molecule type" value="Genomic_DNA"/>
</dbReference>
<comment type="subcellular location">
    <subcellularLocation>
        <location evidence="8">Cytoplasm</location>
    </subcellularLocation>
</comment>
<dbReference type="HAMAP" id="MF_00361">
    <property type="entry name" value="NAD_kinase"/>
    <property type="match status" value="1"/>
</dbReference>
<proteinExistence type="inferred from homology"/>
<dbReference type="RefSeq" id="WP_125942976.1">
    <property type="nucleotide sequence ID" value="NZ_PXZH01000001.1"/>
</dbReference>
<organism evidence="9 10">
    <name type="scientific">Vagococcus humatus</name>
    <dbReference type="NCBI Taxonomy" id="1889241"/>
    <lineage>
        <taxon>Bacteria</taxon>
        <taxon>Bacillati</taxon>
        <taxon>Bacillota</taxon>
        <taxon>Bacilli</taxon>
        <taxon>Lactobacillales</taxon>
        <taxon>Enterococcaceae</taxon>
        <taxon>Vagococcus</taxon>
    </lineage>
</organism>
<dbReference type="GO" id="GO:0006741">
    <property type="term" value="P:NADP+ biosynthetic process"/>
    <property type="evidence" value="ECO:0007669"/>
    <property type="project" value="UniProtKB-UniRule"/>
</dbReference>
<evidence type="ECO:0000256" key="6">
    <source>
        <dbReference type="ARBA" id="ARBA00023027"/>
    </source>
</evidence>
<dbReference type="Pfam" id="PF01513">
    <property type="entry name" value="NAD_kinase"/>
    <property type="match status" value="1"/>
</dbReference>
<dbReference type="PANTHER" id="PTHR20275:SF0">
    <property type="entry name" value="NAD KINASE"/>
    <property type="match status" value="1"/>
</dbReference>
<evidence type="ECO:0000313" key="10">
    <source>
        <dbReference type="Proteomes" id="UP000277864"/>
    </source>
</evidence>
<sequence>MKVALVTNHSEKSQKAMAQLEQELAAAGIEQDQAQPDIVISVGGDGTLLSAFHQYIHQLDRVQFVGIHTGHLGFYTDWRDYEVKELVKSLTEDVGHSVTYPLLDVTIEFHSKPDQHFLALNECSVRRINQTMVADVYIKEEKFERFRGDGLTVATPTGSTGYNKSIGGAVIHPRVNALQLTEFASLNNRVYRTLGSPMIIASDEWVRLVLEEADDYFIGIDQLNFQDKDVKQVTLKVAKERIQFASYRHTHFWRRVKDAFIRKCEDDEVES</sequence>
<dbReference type="OrthoDB" id="9774737at2"/>
<feature type="binding site" evidence="8">
    <location>
        <begin position="160"/>
        <end position="165"/>
    </location>
    <ligand>
        <name>NAD(+)</name>
        <dbReference type="ChEBI" id="CHEBI:57540"/>
    </ligand>
</feature>
<evidence type="ECO:0000313" key="9">
    <source>
        <dbReference type="EMBL" id="RST90363.1"/>
    </source>
</evidence>
<keyword evidence="8" id="KW-0963">Cytoplasm</keyword>
<feature type="binding site" evidence="8">
    <location>
        <position position="147"/>
    </location>
    <ligand>
        <name>NAD(+)</name>
        <dbReference type="ChEBI" id="CHEBI:57540"/>
    </ligand>
</feature>
<feature type="active site" description="Proton acceptor" evidence="8">
    <location>
        <position position="45"/>
    </location>
</feature>
<dbReference type="SUPFAM" id="SSF111331">
    <property type="entry name" value="NAD kinase/diacylglycerol kinase-like"/>
    <property type="match status" value="1"/>
</dbReference>
<evidence type="ECO:0000256" key="1">
    <source>
        <dbReference type="ARBA" id="ARBA00022679"/>
    </source>
</evidence>
<comment type="catalytic activity">
    <reaction evidence="7 8">
        <text>NAD(+) + ATP = ADP + NADP(+) + H(+)</text>
        <dbReference type="Rhea" id="RHEA:18629"/>
        <dbReference type="ChEBI" id="CHEBI:15378"/>
        <dbReference type="ChEBI" id="CHEBI:30616"/>
        <dbReference type="ChEBI" id="CHEBI:57540"/>
        <dbReference type="ChEBI" id="CHEBI:58349"/>
        <dbReference type="ChEBI" id="CHEBI:456216"/>
        <dbReference type="EC" id="2.7.1.23"/>
    </reaction>
</comment>
<gene>
    <name evidence="8" type="primary">nadK</name>
    <name evidence="9" type="ORF">C7P63_04625</name>
</gene>
<feature type="binding site" evidence="8">
    <location>
        <begin position="121"/>
        <end position="122"/>
    </location>
    <ligand>
        <name>NAD(+)</name>
        <dbReference type="ChEBI" id="CHEBI:57540"/>
    </ligand>
</feature>
<keyword evidence="5 8" id="KW-0521">NADP</keyword>
<protein>
    <recommendedName>
        <fullName evidence="8">NAD kinase</fullName>
        <ecNumber evidence="8">2.7.1.23</ecNumber>
    </recommendedName>
    <alternativeName>
        <fullName evidence="8">ATP-dependent NAD kinase</fullName>
    </alternativeName>
</protein>
<keyword evidence="4 8" id="KW-0067">ATP-binding</keyword>
<dbReference type="GO" id="GO:0005737">
    <property type="term" value="C:cytoplasm"/>
    <property type="evidence" value="ECO:0007669"/>
    <property type="project" value="UniProtKB-SubCell"/>
</dbReference>
<dbReference type="GO" id="GO:0019674">
    <property type="term" value="P:NAD+ metabolic process"/>
    <property type="evidence" value="ECO:0007669"/>
    <property type="project" value="InterPro"/>
</dbReference>
<evidence type="ECO:0000256" key="8">
    <source>
        <dbReference type="HAMAP-Rule" id="MF_00361"/>
    </source>
</evidence>
<feature type="binding site" evidence="8">
    <location>
        <position position="149"/>
    </location>
    <ligand>
        <name>NAD(+)</name>
        <dbReference type="ChEBI" id="CHEBI:57540"/>
    </ligand>
</feature>
<dbReference type="GO" id="GO:0051287">
    <property type="term" value="F:NAD binding"/>
    <property type="evidence" value="ECO:0007669"/>
    <property type="project" value="UniProtKB-ARBA"/>
</dbReference>
<dbReference type="InterPro" id="IPR017437">
    <property type="entry name" value="ATP-NAD_kinase_PpnK-typ_C"/>
</dbReference>
<dbReference type="Gene3D" id="2.60.200.30">
    <property type="entry name" value="Probable inorganic polyphosphate/atp-NAD kinase, domain 2"/>
    <property type="match status" value="1"/>
</dbReference>
<dbReference type="InterPro" id="IPR017438">
    <property type="entry name" value="ATP-NAD_kinase_N"/>
</dbReference>
<name>A0A429Z9L3_9ENTE</name>
<evidence type="ECO:0000256" key="3">
    <source>
        <dbReference type="ARBA" id="ARBA00022777"/>
    </source>
</evidence>
<comment type="caution">
    <text evidence="9">The sequence shown here is derived from an EMBL/GenBank/DDBJ whole genome shotgun (WGS) entry which is preliminary data.</text>
</comment>
<dbReference type="Proteomes" id="UP000277864">
    <property type="component" value="Unassembled WGS sequence"/>
</dbReference>
<evidence type="ECO:0000256" key="4">
    <source>
        <dbReference type="ARBA" id="ARBA00022840"/>
    </source>
</evidence>
<dbReference type="AlphaFoldDB" id="A0A429Z9L3"/>
<keyword evidence="10" id="KW-1185">Reference proteome</keyword>
<dbReference type="EC" id="2.7.1.23" evidence="8"/>
<feature type="binding site" evidence="8">
    <location>
        <begin position="45"/>
        <end position="46"/>
    </location>
    <ligand>
        <name>NAD(+)</name>
        <dbReference type="ChEBI" id="CHEBI:57540"/>
    </ligand>
</feature>
<comment type="function">
    <text evidence="8">Involved in the regulation of the intracellular balance of NAD and NADP, and is a key enzyme in the biosynthesis of NADP. Catalyzes specifically the phosphorylation on 2'-hydroxyl of the adenosine moiety of NAD to yield NADP.</text>
</comment>
<keyword evidence="6 8" id="KW-0520">NAD</keyword>
<dbReference type="GO" id="GO:0046872">
    <property type="term" value="F:metal ion binding"/>
    <property type="evidence" value="ECO:0007669"/>
    <property type="project" value="UniProtKB-UniRule"/>
</dbReference>
<dbReference type="GO" id="GO:0003951">
    <property type="term" value="F:NAD+ kinase activity"/>
    <property type="evidence" value="ECO:0007669"/>
    <property type="project" value="UniProtKB-UniRule"/>
</dbReference>
<comment type="similarity">
    <text evidence="8">Belongs to the NAD kinase family.</text>
</comment>
<accession>A0A429Z9L3</accession>
<dbReference type="NCBIfam" id="NF003424">
    <property type="entry name" value="PRK04885.1"/>
    <property type="match status" value="1"/>
</dbReference>
<comment type="caution">
    <text evidence="8">Lacks conserved residue(s) required for the propagation of feature annotation.</text>
</comment>
<dbReference type="Pfam" id="PF20143">
    <property type="entry name" value="NAD_kinase_C"/>
    <property type="match status" value="1"/>
</dbReference>
<dbReference type="PANTHER" id="PTHR20275">
    <property type="entry name" value="NAD KINASE"/>
    <property type="match status" value="1"/>
</dbReference>